<evidence type="ECO:0000259" key="17">
    <source>
        <dbReference type="Pfam" id="PF07732"/>
    </source>
</evidence>
<evidence type="ECO:0000256" key="2">
    <source>
        <dbReference type="ARBA" id="ARBA00002075"/>
    </source>
</evidence>
<dbReference type="InterPro" id="IPR045087">
    <property type="entry name" value="Cu-oxidase_fam"/>
</dbReference>
<keyword evidence="7 13" id="KW-0964">Secreted</keyword>
<dbReference type="Pfam" id="PF00394">
    <property type="entry name" value="Cu-oxidase"/>
    <property type="match status" value="2"/>
</dbReference>
<dbReference type="InterPro" id="IPR011706">
    <property type="entry name" value="Cu-oxidase_C"/>
</dbReference>
<keyword evidence="11 13" id="KW-0186">Copper</keyword>
<evidence type="ECO:0000256" key="4">
    <source>
        <dbReference type="ARBA" id="ARBA00010609"/>
    </source>
</evidence>
<evidence type="ECO:0000256" key="7">
    <source>
        <dbReference type="ARBA" id="ARBA00022525"/>
    </source>
</evidence>
<dbReference type="PROSITE" id="PS00080">
    <property type="entry name" value="MULTICOPPER_OXIDASE2"/>
    <property type="match status" value="2"/>
</dbReference>
<dbReference type="InterPro" id="IPR001117">
    <property type="entry name" value="Cu-oxidase_2nd"/>
</dbReference>
<evidence type="ECO:0000256" key="11">
    <source>
        <dbReference type="ARBA" id="ARBA00023008"/>
    </source>
</evidence>
<dbReference type="GO" id="GO:0005507">
    <property type="term" value="F:copper ion binding"/>
    <property type="evidence" value="ECO:0007669"/>
    <property type="project" value="InterPro"/>
</dbReference>
<dbReference type="InterPro" id="IPR002355">
    <property type="entry name" value="Cu_oxidase_Cu_BS"/>
</dbReference>
<dbReference type="GO" id="GO:0046274">
    <property type="term" value="P:lignin catabolic process"/>
    <property type="evidence" value="ECO:0007669"/>
    <property type="project" value="UniProtKB-KW"/>
</dbReference>
<keyword evidence="19" id="KW-1185">Reference proteome</keyword>
<gene>
    <name evidence="18" type="ORF">U9M48_021941</name>
</gene>
<feature type="domain" description="Plastocyanin-like" evidence="15">
    <location>
        <begin position="821"/>
        <end position="976"/>
    </location>
</feature>
<dbReference type="InterPro" id="IPR017761">
    <property type="entry name" value="Laccase"/>
</dbReference>
<dbReference type="AlphaFoldDB" id="A0AAQ3WUH0"/>
<dbReference type="GO" id="GO:0048046">
    <property type="term" value="C:apoplast"/>
    <property type="evidence" value="ECO:0007669"/>
    <property type="project" value="UniProtKB-SubCell"/>
</dbReference>
<dbReference type="InterPro" id="IPR033138">
    <property type="entry name" value="Cu_oxidase_CS"/>
</dbReference>
<dbReference type="GO" id="GO:0052716">
    <property type="term" value="F:hydroquinone:oxygen oxidoreductase activity"/>
    <property type="evidence" value="ECO:0007669"/>
    <property type="project" value="UniProtKB-EC"/>
</dbReference>
<dbReference type="CDD" id="cd13849">
    <property type="entry name" value="CuRO_1_LCC_plant"/>
    <property type="match status" value="2"/>
</dbReference>
<dbReference type="InterPro" id="IPR011707">
    <property type="entry name" value="Cu-oxidase-like_N"/>
</dbReference>
<dbReference type="CDD" id="cd13897">
    <property type="entry name" value="CuRO_3_LCC_plant"/>
    <property type="match status" value="2"/>
</dbReference>
<evidence type="ECO:0000259" key="16">
    <source>
        <dbReference type="Pfam" id="PF07731"/>
    </source>
</evidence>
<comment type="catalytic activity">
    <reaction evidence="1 13">
        <text>4 hydroquinone + O2 = 4 benzosemiquinone + 2 H2O</text>
        <dbReference type="Rhea" id="RHEA:11276"/>
        <dbReference type="ChEBI" id="CHEBI:15377"/>
        <dbReference type="ChEBI" id="CHEBI:15379"/>
        <dbReference type="ChEBI" id="CHEBI:17594"/>
        <dbReference type="ChEBI" id="CHEBI:17977"/>
        <dbReference type="EC" id="1.10.3.2"/>
    </reaction>
</comment>
<evidence type="ECO:0000313" key="19">
    <source>
        <dbReference type="Proteomes" id="UP001341281"/>
    </source>
</evidence>
<dbReference type="InterPro" id="IPR034288">
    <property type="entry name" value="CuRO_1_LCC"/>
</dbReference>
<keyword evidence="9 13" id="KW-0677">Repeat</keyword>
<dbReference type="InterPro" id="IPR034285">
    <property type="entry name" value="CuRO_2_LCC"/>
</dbReference>
<dbReference type="PANTHER" id="PTHR11709">
    <property type="entry name" value="MULTI-COPPER OXIDASE"/>
    <property type="match status" value="1"/>
</dbReference>
<dbReference type="Proteomes" id="UP001341281">
    <property type="component" value="Chromosome 05"/>
</dbReference>
<dbReference type="EMBL" id="CP144749">
    <property type="protein sequence ID" value="WVZ73656.1"/>
    <property type="molecule type" value="Genomic_DNA"/>
</dbReference>
<feature type="domain" description="Plastocyanin-like" evidence="16">
    <location>
        <begin position="473"/>
        <end position="607"/>
    </location>
</feature>
<comment type="similarity">
    <text evidence="4 13">Belongs to the multicopper oxidase family.</text>
</comment>
<feature type="domain" description="Plastocyanin-like" evidence="15">
    <location>
        <begin position="208"/>
        <end position="363"/>
    </location>
</feature>
<evidence type="ECO:0000256" key="1">
    <source>
        <dbReference type="ARBA" id="ARBA00000349"/>
    </source>
</evidence>
<keyword evidence="10 13" id="KW-0560">Oxidoreductase</keyword>
<dbReference type="EC" id="1.10.3.2" evidence="5 13"/>
<dbReference type="PANTHER" id="PTHR11709:SF262">
    <property type="entry name" value="LACCASE-14"/>
    <property type="match status" value="1"/>
</dbReference>
<dbReference type="Pfam" id="PF07731">
    <property type="entry name" value="Cu-oxidase_2"/>
    <property type="match status" value="2"/>
</dbReference>
<dbReference type="InterPro" id="IPR034289">
    <property type="entry name" value="CuRO_3_LCC"/>
</dbReference>
<evidence type="ECO:0000256" key="9">
    <source>
        <dbReference type="ARBA" id="ARBA00022737"/>
    </source>
</evidence>
<dbReference type="NCBIfam" id="TIGR03389">
    <property type="entry name" value="laccase"/>
    <property type="match status" value="2"/>
</dbReference>
<feature type="domain" description="Plastocyanin-like" evidence="16">
    <location>
        <begin position="1086"/>
        <end position="1220"/>
    </location>
</feature>
<dbReference type="Pfam" id="PF07732">
    <property type="entry name" value="Cu-oxidase_3"/>
    <property type="match status" value="2"/>
</dbReference>
<organism evidence="18 19">
    <name type="scientific">Paspalum notatum var. saurae</name>
    <dbReference type="NCBI Taxonomy" id="547442"/>
    <lineage>
        <taxon>Eukaryota</taxon>
        <taxon>Viridiplantae</taxon>
        <taxon>Streptophyta</taxon>
        <taxon>Embryophyta</taxon>
        <taxon>Tracheophyta</taxon>
        <taxon>Spermatophyta</taxon>
        <taxon>Magnoliopsida</taxon>
        <taxon>Liliopsida</taxon>
        <taxon>Poales</taxon>
        <taxon>Poaceae</taxon>
        <taxon>PACMAD clade</taxon>
        <taxon>Panicoideae</taxon>
        <taxon>Andropogonodae</taxon>
        <taxon>Paspaleae</taxon>
        <taxon>Paspalinae</taxon>
        <taxon>Paspalum</taxon>
    </lineage>
</organism>
<evidence type="ECO:0000256" key="8">
    <source>
        <dbReference type="ARBA" id="ARBA00022723"/>
    </source>
</evidence>
<dbReference type="SUPFAM" id="SSF49503">
    <property type="entry name" value="Cupredoxins"/>
    <property type="match status" value="6"/>
</dbReference>
<comment type="cofactor">
    <cofactor evidence="13">
        <name>Cu cation</name>
        <dbReference type="ChEBI" id="CHEBI:23378"/>
    </cofactor>
    <text evidence="13">Binds 4 Cu cations per monomer.</text>
</comment>
<evidence type="ECO:0000256" key="13">
    <source>
        <dbReference type="RuleBase" id="RU361119"/>
    </source>
</evidence>
<protein>
    <recommendedName>
        <fullName evidence="5 13">Laccase</fullName>
        <ecNumber evidence="5 13">1.10.3.2</ecNumber>
    </recommendedName>
    <alternativeName>
        <fullName evidence="13">Benzenediol:oxygen oxidoreductase</fullName>
    </alternativeName>
    <alternativeName>
        <fullName evidence="13">Diphenol oxidase</fullName>
    </alternativeName>
    <alternativeName>
        <fullName evidence="13">Urishiol oxidase</fullName>
    </alternativeName>
</protein>
<accession>A0AAQ3WUH0</accession>
<keyword evidence="6 13" id="KW-0052">Apoplast</keyword>
<evidence type="ECO:0000256" key="10">
    <source>
        <dbReference type="ARBA" id="ARBA00023002"/>
    </source>
</evidence>
<feature type="region of interest" description="Disordered" evidence="14">
    <location>
        <begin position="1224"/>
        <end position="1251"/>
    </location>
</feature>
<dbReference type="InterPro" id="IPR008972">
    <property type="entry name" value="Cupredoxin"/>
</dbReference>
<evidence type="ECO:0000259" key="15">
    <source>
        <dbReference type="Pfam" id="PF00394"/>
    </source>
</evidence>
<comment type="function">
    <text evidence="2 13">Lignin degradation and detoxification of lignin-derived products.</text>
</comment>
<comment type="subcellular location">
    <subcellularLocation>
        <location evidence="3 13">Secreted</location>
        <location evidence="3 13">Extracellular space</location>
        <location evidence="3 13">Apoplast</location>
    </subcellularLocation>
</comment>
<evidence type="ECO:0000313" key="18">
    <source>
        <dbReference type="EMBL" id="WVZ73656.1"/>
    </source>
</evidence>
<proteinExistence type="inferred from homology"/>
<keyword evidence="8 13" id="KW-0479">Metal-binding</keyword>
<dbReference type="Gene3D" id="2.60.40.420">
    <property type="entry name" value="Cupredoxins - blue copper proteins"/>
    <property type="match status" value="6"/>
</dbReference>
<keyword evidence="12 13" id="KW-0439">Lignin degradation</keyword>
<reference evidence="18 19" key="1">
    <citation type="submission" date="2024-02" db="EMBL/GenBank/DDBJ databases">
        <title>High-quality chromosome-scale genome assembly of Pensacola bahiagrass (Paspalum notatum Flugge var. saurae).</title>
        <authorList>
            <person name="Vega J.M."/>
            <person name="Podio M."/>
            <person name="Orjuela J."/>
            <person name="Siena L.A."/>
            <person name="Pessino S.C."/>
            <person name="Combes M.C."/>
            <person name="Mariac C."/>
            <person name="Albertini E."/>
            <person name="Pupilli F."/>
            <person name="Ortiz J.P.A."/>
            <person name="Leblanc O."/>
        </authorList>
    </citation>
    <scope>NUCLEOTIDE SEQUENCE [LARGE SCALE GENOMIC DNA]</scope>
    <source>
        <strain evidence="18">R1</strain>
        <tissue evidence="18">Leaf</tissue>
    </source>
</reference>
<evidence type="ECO:0000256" key="3">
    <source>
        <dbReference type="ARBA" id="ARBA00004271"/>
    </source>
</evidence>
<dbReference type="CDD" id="cd13875">
    <property type="entry name" value="CuRO_2_LCC_plant"/>
    <property type="match status" value="2"/>
</dbReference>
<evidence type="ECO:0000256" key="5">
    <source>
        <dbReference type="ARBA" id="ARBA00012297"/>
    </source>
</evidence>
<evidence type="ECO:0000256" key="6">
    <source>
        <dbReference type="ARBA" id="ARBA00022523"/>
    </source>
</evidence>
<evidence type="ECO:0000256" key="14">
    <source>
        <dbReference type="SAM" id="MobiDB-lite"/>
    </source>
</evidence>
<feature type="domain" description="Plastocyanin-like" evidence="17">
    <location>
        <begin position="695"/>
        <end position="809"/>
    </location>
</feature>
<name>A0AAQ3WUH0_PASNO</name>
<evidence type="ECO:0000256" key="12">
    <source>
        <dbReference type="ARBA" id="ARBA00023185"/>
    </source>
</evidence>
<dbReference type="PROSITE" id="PS00079">
    <property type="entry name" value="MULTICOPPER_OXIDASE1"/>
    <property type="match status" value="2"/>
</dbReference>
<sequence length="1251" mass="138183">MGTFWPNRRGPSPSHKMYASAKSLLSCCMPLHQRPTMGGVGNKMPAGRGWLLLGVVVLALGVAASPAQAQAPGTSNHYDFYITETKVTRLCHEKTILAVNGQFPGPTIYAHKDDVVTVNVYNQGNKNITVHWHGVDQPRNPWSDGPEYITQCPIQPGANLTYKIIFTEEEGTLWWHAHSDFDRATVHGAMIIYPKQGTTYPYPMPHKEMPIIIGEWWNEDIEQLLLDSQRTGGDIPISNATTINGQPGDLINPSCSKNGTFRMLVEHGKTCLLRVINAGLTNEMFFAIAGHRLTVVGTDGRYLKPFTTDYIMISPGQTFNMLLEPITPTNGSGNSRYYIAARPYVTNFNLQVDSTTATGILEYVDMPPSSGPPDFPNQLPALRDIAAATAYTAQLRSLVTEQYPVDVPTHVDEHMLVTIAVNTVPCGGNNQTCTGPNGNRLAASLNNVSFVDPVVDILDAYYYSIPGNYTPDFPNKPPFFFNFTDPNFPTNKSFTQRGTKVKVVEYGTVLEVVLQDTAILGAESHPMHLHGFSFYTVGRGFGNFDQSKDPASYNLVDPPYQNTVSVPKGGWAAIRFRAANPGVWFMHCHFDRHAVWGMDTVFIVKNGKTPETQMMPPPPNRPKTHHTHIQYALSKELRCCMPLHQRPTMGGVANKMPAGLGWLLLGVVLALALEVAASPAQAQAPSTANHYDFYITETKVTRLCHEKTLLAVNGQFPGPTIYAHKDDIVTVNVYNQGNKNITVHWHGVDQPRNPWSDGPEYITQCPIQPGGNFTYKIIFTEEEGTLWWHAHSDFDRATVHGAMIIYPKQGKTYPYPKPHKEVPIIIGEWWNTDIEQLLLESQRTGGDVPVSDANTINGQPGDLINPSCSKNGTFRVLVEHGKTCLLRVINAGLTNEMFFAIAGHRLTVVGTDGRYLKPFTTDYIMISPGQTFNMVLEPIRPTNGSGNSRYYIAARPYVTNFNLAVDNTTATGILEYVDIPPSAGPPDFPNQLPAFRDIAAATAYTAQLRSLVTKEYPVDVPTHVDEHMLVTIAVNTVPCGGNNHTCNPPLNARLAASLNNVSFVDPVVDILDAYYYSIPGVYTPDFPNKPPSFFNFTDPNFPVNKSFTAKGTKVKVVEYGTVLEVVLQDTAILGAESHPMHLHGFSFYVVGRGFGNFDKNKDPASYNLVDPPYQNTVSVPKAGWAAIRFRAANPGVWFMHCHFDRHAVWGMDTVFIVKNGKTPEAQMMPRPPNMPKPMASVPDSDRVAPKP</sequence>
<feature type="domain" description="Plastocyanin-like" evidence="17">
    <location>
        <begin position="82"/>
        <end position="196"/>
    </location>
</feature>